<name>A0ACC1Y815_MELAZ</name>
<accession>A0ACC1Y815</accession>
<evidence type="ECO:0000313" key="1">
    <source>
        <dbReference type="EMBL" id="KAJ4719312.1"/>
    </source>
</evidence>
<reference evidence="1 2" key="1">
    <citation type="journal article" date="2023" name="Science">
        <title>Complex scaffold remodeling in plant triterpene biosynthesis.</title>
        <authorList>
            <person name="De La Pena R."/>
            <person name="Hodgson H."/>
            <person name="Liu J.C."/>
            <person name="Stephenson M.J."/>
            <person name="Martin A.C."/>
            <person name="Owen C."/>
            <person name="Harkess A."/>
            <person name="Leebens-Mack J."/>
            <person name="Jimenez L.E."/>
            <person name="Osbourn A."/>
            <person name="Sattely E.S."/>
        </authorList>
    </citation>
    <scope>NUCLEOTIDE SEQUENCE [LARGE SCALE GENOMIC DNA]</scope>
    <source>
        <strain evidence="2">cv. JPN11</strain>
        <tissue evidence="1">Leaf</tissue>
    </source>
</reference>
<keyword evidence="2" id="KW-1185">Reference proteome</keyword>
<comment type="caution">
    <text evidence="1">The sequence shown here is derived from an EMBL/GenBank/DDBJ whole genome shotgun (WGS) entry which is preliminary data.</text>
</comment>
<dbReference type="Proteomes" id="UP001164539">
    <property type="component" value="Chromosome 4"/>
</dbReference>
<dbReference type="EMBL" id="CM051397">
    <property type="protein sequence ID" value="KAJ4719312.1"/>
    <property type="molecule type" value="Genomic_DNA"/>
</dbReference>
<protein>
    <submittedName>
        <fullName evidence="1">Alkaline/neutral invertase</fullName>
    </submittedName>
</protein>
<organism evidence="1 2">
    <name type="scientific">Melia azedarach</name>
    <name type="common">Chinaberry tree</name>
    <dbReference type="NCBI Taxonomy" id="155640"/>
    <lineage>
        <taxon>Eukaryota</taxon>
        <taxon>Viridiplantae</taxon>
        <taxon>Streptophyta</taxon>
        <taxon>Embryophyta</taxon>
        <taxon>Tracheophyta</taxon>
        <taxon>Spermatophyta</taxon>
        <taxon>Magnoliopsida</taxon>
        <taxon>eudicotyledons</taxon>
        <taxon>Gunneridae</taxon>
        <taxon>Pentapetalae</taxon>
        <taxon>rosids</taxon>
        <taxon>malvids</taxon>
        <taxon>Sapindales</taxon>
        <taxon>Meliaceae</taxon>
        <taxon>Melia</taxon>
    </lineage>
</organism>
<sequence length="698" mass="79272">MQVQSNSSLSVVVVHSNSSFLVMNTINLLGNSTMKLSGRFLITRGNASFSAFPPIKHHNRHNLSINSLTLGFSFDRSNRMQAYPFKISGFQRMFKNTQKSSPVFSRSFGHSRPFNVVSEKSRGLYVSASSVASKVSNYSTSVETRVNDANFERIYVQNGINVKPYVERIDKDENIVREQESIIEVNNYEGVHEDDLEGVNGLKVENPRRDETDIEKEAWRLLQEAVVTYCGSPIGTVAANDPGDKQPLNYDQVFIRDFVPSALAFLLKGEGEIVRNFLLHTLQLQSWEKTVDCYSPGQGLMPASFKVRSVPLDCNKFEEVLDPDFGESAIGRVAPVDSGLWWIILLRAYGKITGDYALQERVDVQTGIKLIMNLCLADGFDMFPSLLVTDGSCMIDRRMGIHGHPLEIQALFYTALRCSREMLAVNDGSNNLVRAINNRLSALSFHIREYYWVDMKKVNEIYRYKTEEYSMDAINKFNIYPEQIPSWLMDWIPEEGGYLIGNLQPAHMDFRFFTLGNLWSIVSSLGTPRQNEAILNLIEAKWDDLVGHMPLKICYPALEGEDWRIITGSDPKNTSWSYHNGGSWPTLLWQFTLACIKMGRLELAKKAVAMAEKRLSVDRWPEYYDTRTGKFIGKQSRLFQTWTIAGFLTSKMLVENPEMASLLFWEEDYELLEICVCALSKSGRKKCSRGAAKSQILV</sequence>
<evidence type="ECO:0000313" key="2">
    <source>
        <dbReference type="Proteomes" id="UP001164539"/>
    </source>
</evidence>
<gene>
    <name evidence="1" type="ORF">OWV82_007312</name>
</gene>
<proteinExistence type="predicted"/>